<feature type="non-terminal residue" evidence="3">
    <location>
        <position position="334"/>
    </location>
</feature>
<protein>
    <recommendedName>
        <fullName evidence="4">Error-prone DNA polymerase</fullName>
    </recommendedName>
</protein>
<gene>
    <name evidence="3" type="ORF">METZ01_LOCUS335421</name>
</gene>
<dbReference type="AlphaFoldDB" id="A0A382QBY6"/>
<evidence type="ECO:0000313" key="3">
    <source>
        <dbReference type="EMBL" id="SVC82567.1"/>
    </source>
</evidence>
<dbReference type="PANTHER" id="PTHR32294:SF4">
    <property type="entry name" value="ERROR-PRONE DNA POLYMERASE"/>
    <property type="match status" value="1"/>
</dbReference>
<dbReference type="GO" id="GO:0008408">
    <property type="term" value="F:3'-5' exonuclease activity"/>
    <property type="evidence" value="ECO:0007669"/>
    <property type="project" value="InterPro"/>
</dbReference>
<dbReference type="Pfam" id="PF14579">
    <property type="entry name" value="HHH_6"/>
    <property type="match status" value="1"/>
</dbReference>
<dbReference type="InterPro" id="IPR004805">
    <property type="entry name" value="DnaE2/DnaE/PolC"/>
</dbReference>
<dbReference type="Pfam" id="PF17657">
    <property type="entry name" value="DNA_pol3_finger"/>
    <property type="match status" value="1"/>
</dbReference>
<accession>A0A382QBY6</accession>
<dbReference type="InterPro" id="IPR029460">
    <property type="entry name" value="DNAPol_HHH"/>
</dbReference>
<organism evidence="3">
    <name type="scientific">marine metagenome</name>
    <dbReference type="NCBI Taxonomy" id="408172"/>
    <lineage>
        <taxon>unclassified sequences</taxon>
        <taxon>metagenomes</taxon>
        <taxon>ecological metagenomes</taxon>
    </lineage>
</organism>
<dbReference type="PANTHER" id="PTHR32294">
    <property type="entry name" value="DNA POLYMERASE III SUBUNIT ALPHA"/>
    <property type="match status" value="1"/>
</dbReference>
<sequence>NLNDLAIQIAIVRPGPIVGGAINTYVRRRELLRNNPNYSIPYAHPILKEILGETLGVIVFQDQVLQVCRYLAGFSDGEADNLRRSMSRKRSKESIESYWDVFRNGCESKNIDESIAQKIFQQIIAFSGFGFPKSHAVAFSLLAYQSVWLRHYYSTEYYVALFNNQPMGFYSLDALSRDAQRQGVQILLPNINLSQTKCIPENTDLRIGLSLVKDWGIETAIMVIAEREKYGPFKSLSEFLRRMPESLSRKAIENLILVGGFENFGLTRRELLWQLGLWLGPKKNSGHRSIRNKQIQTELQLVEPDSTITFPEITATEQMVMEYRILHFSSGFHP</sequence>
<dbReference type="Gene3D" id="1.10.150.870">
    <property type="match status" value="1"/>
</dbReference>
<name>A0A382QBY6_9ZZZZ</name>
<proteinExistence type="predicted"/>
<dbReference type="GO" id="GO:0006260">
    <property type="term" value="P:DNA replication"/>
    <property type="evidence" value="ECO:0007669"/>
    <property type="project" value="InterPro"/>
</dbReference>
<feature type="domain" description="DNA polymerase III alpha subunit finger" evidence="2">
    <location>
        <begin position="1"/>
        <end position="109"/>
    </location>
</feature>
<evidence type="ECO:0008006" key="4">
    <source>
        <dbReference type="Google" id="ProtNLM"/>
    </source>
</evidence>
<feature type="non-terminal residue" evidence="3">
    <location>
        <position position="1"/>
    </location>
</feature>
<dbReference type="InterPro" id="IPR040982">
    <property type="entry name" value="DNA_pol3_finger"/>
</dbReference>
<dbReference type="EMBL" id="UINC01113150">
    <property type="protein sequence ID" value="SVC82567.1"/>
    <property type="molecule type" value="Genomic_DNA"/>
</dbReference>
<evidence type="ECO:0000259" key="2">
    <source>
        <dbReference type="Pfam" id="PF17657"/>
    </source>
</evidence>
<evidence type="ECO:0000259" key="1">
    <source>
        <dbReference type="Pfam" id="PF14579"/>
    </source>
</evidence>
<reference evidence="3" key="1">
    <citation type="submission" date="2018-05" db="EMBL/GenBank/DDBJ databases">
        <authorList>
            <person name="Lanie J.A."/>
            <person name="Ng W.-L."/>
            <person name="Kazmierczak K.M."/>
            <person name="Andrzejewski T.M."/>
            <person name="Davidsen T.M."/>
            <person name="Wayne K.J."/>
            <person name="Tettelin H."/>
            <person name="Glass J.I."/>
            <person name="Rusch D."/>
            <person name="Podicherti R."/>
            <person name="Tsui H.-C.T."/>
            <person name="Winkler M.E."/>
        </authorList>
    </citation>
    <scope>NUCLEOTIDE SEQUENCE</scope>
</reference>
<feature type="domain" description="DNA polymerase helix-hairpin-helix motif" evidence="1">
    <location>
        <begin position="183"/>
        <end position="271"/>
    </location>
</feature>